<proteinExistence type="predicted"/>
<gene>
    <name evidence="3" type="ORF">ONB1V03_LOCUS3305</name>
</gene>
<dbReference type="InterPro" id="IPR036514">
    <property type="entry name" value="SGNH_hydro_sf"/>
</dbReference>
<dbReference type="OrthoDB" id="505607at2759"/>
<protein>
    <recommendedName>
        <fullName evidence="2">SGNH hydrolase-type esterase domain-containing protein</fullName>
    </recommendedName>
</protein>
<dbReference type="Gene3D" id="3.40.50.1110">
    <property type="entry name" value="SGNH hydrolase"/>
    <property type="match status" value="1"/>
</dbReference>
<accession>A0A7R9LHN5</accession>
<dbReference type="SUPFAM" id="SSF52266">
    <property type="entry name" value="SGNH hydrolase"/>
    <property type="match status" value="1"/>
</dbReference>
<feature type="domain" description="SGNH hydrolase-type esterase" evidence="2">
    <location>
        <begin position="52"/>
        <end position="217"/>
    </location>
</feature>
<sequence>MLRTVVLSVLSVHLCWAQNPWEPVPEQGYGLGKHNEFLKYTSEHKDQVKAVFIGASITEYWQQEGKQYWNGFAAKGAVNYGIGGDQTTGVLWRIQNKELDGLHPKVIVVGSGPGENFMGSHTSTSWSDVLRAHKEIITELRAKSPQSKLIVVGHTPYGDHVSNEKSKLINAELKKVADDKTVFYIDISSHLTDASGKQLDSMFRTDHVHLSTAGYKVWSDQMGPLFDRLMQ</sequence>
<dbReference type="GO" id="GO:0004622">
    <property type="term" value="F:phosphatidylcholine lysophospholipase activity"/>
    <property type="evidence" value="ECO:0007669"/>
    <property type="project" value="TreeGrafter"/>
</dbReference>
<dbReference type="EMBL" id="OC915769">
    <property type="protein sequence ID" value="CAD7641879.1"/>
    <property type="molecule type" value="Genomic_DNA"/>
</dbReference>
<evidence type="ECO:0000259" key="2">
    <source>
        <dbReference type="Pfam" id="PF13472"/>
    </source>
</evidence>
<dbReference type="AlphaFoldDB" id="A0A7R9LHN5"/>
<feature type="chain" id="PRO_5035591971" description="SGNH hydrolase-type esterase domain-containing protein" evidence="1">
    <location>
        <begin position="18"/>
        <end position="231"/>
    </location>
</feature>
<evidence type="ECO:0000256" key="1">
    <source>
        <dbReference type="SAM" id="SignalP"/>
    </source>
</evidence>
<evidence type="ECO:0000313" key="3">
    <source>
        <dbReference type="EMBL" id="CAD7641879.1"/>
    </source>
</evidence>
<organism evidence="3">
    <name type="scientific">Oppiella nova</name>
    <dbReference type="NCBI Taxonomy" id="334625"/>
    <lineage>
        <taxon>Eukaryota</taxon>
        <taxon>Metazoa</taxon>
        <taxon>Ecdysozoa</taxon>
        <taxon>Arthropoda</taxon>
        <taxon>Chelicerata</taxon>
        <taxon>Arachnida</taxon>
        <taxon>Acari</taxon>
        <taxon>Acariformes</taxon>
        <taxon>Sarcoptiformes</taxon>
        <taxon>Oribatida</taxon>
        <taxon>Brachypylina</taxon>
        <taxon>Oppioidea</taxon>
        <taxon>Oppiidae</taxon>
        <taxon>Oppiella</taxon>
    </lineage>
</organism>
<evidence type="ECO:0000313" key="4">
    <source>
        <dbReference type="Proteomes" id="UP000728032"/>
    </source>
</evidence>
<dbReference type="Pfam" id="PF13472">
    <property type="entry name" value="Lipase_GDSL_2"/>
    <property type="match status" value="1"/>
</dbReference>
<dbReference type="InterPro" id="IPR051532">
    <property type="entry name" value="Ester_Hydrolysis_Enzymes"/>
</dbReference>
<dbReference type="PANTHER" id="PTHR30383:SF5">
    <property type="entry name" value="SGNH HYDROLASE-TYPE ESTERASE DOMAIN-CONTAINING PROTEIN"/>
    <property type="match status" value="1"/>
</dbReference>
<reference evidence="3" key="1">
    <citation type="submission" date="2020-11" db="EMBL/GenBank/DDBJ databases">
        <authorList>
            <person name="Tran Van P."/>
        </authorList>
    </citation>
    <scope>NUCLEOTIDE SEQUENCE</scope>
</reference>
<feature type="signal peptide" evidence="1">
    <location>
        <begin position="1"/>
        <end position="17"/>
    </location>
</feature>
<dbReference type="PANTHER" id="PTHR30383">
    <property type="entry name" value="THIOESTERASE 1/PROTEASE 1/LYSOPHOSPHOLIPASE L1"/>
    <property type="match status" value="1"/>
</dbReference>
<dbReference type="EMBL" id="CAJPVJ010000944">
    <property type="protein sequence ID" value="CAG2163740.1"/>
    <property type="molecule type" value="Genomic_DNA"/>
</dbReference>
<dbReference type="InterPro" id="IPR013830">
    <property type="entry name" value="SGNH_hydro"/>
</dbReference>
<keyword evidence="4" id="KW-1185">Reference proteome</keyword>
<dbReference type="Proteomes" id="UP000728032">
    <property type="component" value="Unassembled WGS sequence"/>
</dbReference>
<name>A0A7R9LHN5_9ACAR</name>
<keyword evidence="1" id="KW-0732">Signal</keyword>